<dbReference type="InterPro" id="IPR042453">
    <property type="entry name" value="WDR53"/>
</dbReference>
<proteinExistence type="predicted"/>
<keyword evidence="2" id="KW-1185">Reference proteome</keyword>
<evidence type="ECO:0000313" key="1">
    <source>
        <dbReference type="EMBL" id="PSR83091.1"/>
    </source>
</evidence>
<accession>A0A2R6P159</accession>
<reference evidence="1 2" key="1">
    <citation type="submission" date="2018-02" db="EMBL/GenBank/DDBJ databases">
        <title>Genome sequence of the basidiomycete white-rot fungus Phlebia centrifuga.</title>
        <authorList>
            <person name="Granchi Z."/>
            <person name="Peng M."/>
            <person name="de Vries R.P."/>
            <person name="Hilden K."/>
            <person name="Makela M.R."/>
            <person name="Grigoriev I."/>
            <person name="Riley R."/>
        </authorList>
    </citation>
    <scope>NUCLEOTIDE SEQUENCE [LARGE SCALE GENOMIC DNA]</scope>
    <source>
        <strain evidence="1 2">FBCC195</strain>
    </source>
</reference>
<dbReference type="OrthoDB" id="2161379at2759"/>
<protein>
    <submittedName>
        <fullName evidence="1">Uncharacterized protein</fullName>
    </submittedName>
</protein>
<dbReference type="PANTHER" id="PTHR44666:SF1">
    <property type="entry name" value="WD REPEAT-CONTAINING PROTEIN 53"/>
    <property type="match status" value="1"/>
</dbReference>
<sequence>MQIALNCYSSYTRIQASLFEIGESKLIFTSQDALLHLELGEDQDDVLNELSVSDNKKIMAFSTDGGTVGVVDLVDYKVIRMKTRHSSICASVKFVPDRSSELVSGGYDSALLHFDFKQGSLLSRHDIAAAPPSSGVSLSPPFVLSISISPVGLIAATTADGRLWIGTGGDKTISLGGKKKKSRKWEGLRESEGQFVQIADGPVVASTFVSESSLLTCTLLGNIAQHNITYNEEQKVHLETSWTCETRGLEKVNAIAASKDWLAIGGFGKDEKGLVEVWSVSNDSELTEITAKLSYRATEHEKMG</sequence>
<comment type="caution">
    <text evidence="1">The sequence shown here is derived from an EMBL/GenBank/DDBJ whole genome shotgun (WGS) entry which is preliminary data.</text>
</comment>
<dbReference type="SUPFAM" id="SSF50978">
    <property type="entry name" value="WD40 repeat-like"/>
    <property type="match status" value="1"/>
</dbReference>
<dbReference type="InterPro" id="IPR015943">
    <property type="entry name" value="WD40/YVTN_repeat-like_dom_sf"/>
</dbReference>
<evidence type="ECO:0000313" key="2">
    <source>
        <dbReference type="Proteomes" id="UP000186601"/>
    </source>
</evidence>
<dbReference type="AlphaFoldDB" id="A0A2R6P159"/>
<dbReference type="Proteomes" id="UP000186601">
    <property type="component" value="Unassembled WGS sequence"/>
</dbReference>
<dbReference type="PANTHER" id="PTHR44666">
    <property type="entry name" value="WD REPEAT-CONTAINING PROTEIN 53"/>
    <property type="match status" value="1"/>
</dbReference>
<dbReference type="EMBL" id="MLYV02000566">
    <property type="protein sequence ID" value="PSR83091.1"/>
    <property type="molecule type" value="Genomic_DNA"/>
</dbReference>
<dbReference type="STRING" id="98765.A0A2R6P159"/>
<organism evidence="1 2">
    <name type="scientific">Hermanssonia centrifuga</name>
    <dbReference type="NCBI Taxonomy" id="98765"/>
    <lineage>
        <taxon>Eukaryota</taxon>
        <taxon>Fungi</taxon>
        <taxon>Dikarya</taxon>
        <taxon>Basidiomycota</taxon>
        <taxon>Agaricomycotina</taxon>
        <taxon>Agaricomycetes</taxon>
        <taxon>Polyporales</taxon>
        <taxon>Meruliaceae</taxon>
        <taxon>Hermanssonia</taxon>
    </lineage>
</organism>
<gene>
    <name evidence="1" type="ORF">PHLCEN_2v5895</name>
</gene>
<name>A0A2R6P159_9APHY</name>
<dbReference type="InterPro" id="IPR036322">
    <property type="entry name" value="WD40_repeat_dom_sf"/>
</dbReference>
<dbReference type="Gene3D" id="2.130.10.10">
    <property type="entry name" value="YVTN repeat-like/Quinoprotein amine dehydrogenase"/>
    <property type="match status" value="1"/>
</dbReference>